<feature type="transmembrane region" description="Helical" evidence="1">
    <location>
        <begin position="38"/>
        <end position="56"/>
    </location>
</feature>
<keyword evidence="1" id="KW-1133">Transmembrane helix</keyword>
<evidence type="ECO:0008006" key="4">
    <source>
        <dbReference type="Google" id="ProtNLM"/>
    </source>
</evidence>
<evidence type="ECO:0000313" key="3">
    <source>
        <dbReference type="Proteomes" id="UP000002630"/>
    </source>
</evidence>
<reference evidence="2 3" key="1">
    <citation type="journal article" date="2010" name="Nature">
        <title>The Ectocarpus genome and the independent evolution of multicellularity in brown algae.</title>
        <authorList>
            <person name="Cock J.M."/>
            <person name="Sterck L."/>
            <person name="Rouze P."/>
            <person name="Scornet D."/>
            <person name="Allen A.E."/>
            <person name="Amoutzias G."/>
            <person name="Anthouard V."/>
            <person name="Artiguenave F."/>
            <person name="Aury J.M."/>
            <person name="Badger J.H."/>
            <person name="Beszteri B."/>
            <person name="Billiau K."/>
            <person name="Bonnet E."/>
            <person name="Bothwell J.H."/>
            <person name="Bowler C."/>
            <person name="Boyen C."/>
            <person name="Brownlee C."/>
            <person name="Carrano C.J."/>
            <person name="Charrier B."/>
            <person name="Cho G.Y."/>
            <person name="Coelho S.M."/>
            <person name="Collen J."/>
            <person name="Corre E."/>
            <person name="Da Silva C."/>
            <person name="Delage L."/>
            <person name="Delaroque N."/>
            <person name="Dittami S.M."/>
            <person name="Doulbeau S."/>
            <person name="Elias M."/>
            <person name="Farnham G."/>
            <person name="Gachon C.M."/>
            <person name="Gschloessl B."/>
            <person name="Heesch S."/>
            <person name="Jabbari K."/>
            <person name="Jubin C."/>
            <person name="Kawai H."/>
            <person name="Kimura K."/>
            <person name="Kloareg B."/>
            <person name="Kupper F.C."/>
            <person name="Lang D."/>
            <person name="Le Bail A."/>
            <person name="Leblanc C."/>
            <person name="Lerouge P."/>
            <person name="Lohr M."/>
            <person name="Lopez P.J."/>
            <person name="Martens C."/>
            <person name="Maumus F."/>
            <person name="Michel G."/>
            <person name="Miranda-Saavedra D."/>
            <person name="Morales J."/>
            <person name="Moreau H."/>
            <person name="Motomura T."/>
            <person name="Nagasato C."/>
            <person name="Napoli C.A."/>
            <person name="Nelson D.R."/>
            <person name="Nyvall-Collen P."/>
            <person name="Peters A.F."/>
            <person name="Pommier C."/>
            <person name="Potin P."/>
            <person name="Poulain J."/>
            <person name="Quesneville H."/>
            <person name="Read B."/>
            <person name="Rensing S.A."/>
            <person name="Ritter A."/>
            <person name="Rousvoal S."/>
            <person name="Samanta M."/>
            <person name="Samson G."/>
            <person name="Schroeder D.C."/>
            <person name="Segurens B."/>
            <person name="Strittmatter M."/>
            <person name="Tonon T."/>
            <person name="Tregear J.W."/>
            <person name="Valentin K."/>
            <person name="von Dassow P."/>
            <person name="Yamagishi T."/>
            <person name="Van de Peer Y."/>
            <person name="Wincker P."/>
        </authorList>
    </citation>
    <scope>NUCLEOTIDE SEQUENCE [LARGE SCALE GENOMIC DNA]</scope>
    <source>
        <strain evidence="3">Ec32 / CCAP1310/4</strain>
    </source>
</reference>
<dbReference type="EMBL" id="FN648894">
    <property type="protein sequence ID" value="CBJ27371.1"/>
    <property type="molecule type" value="Genomic_DNA"/>
</dbReference>
<evidence type="ECO:0000313" key="2">
    <source>
        <dbReference type="EMBL" id="CBJ27371.1"/>
    </source>
</evidence>
<name>D7G5S4_ECTSI</name>
<keyword evidence="3" id="KW-1185">Reference proteome</keyword>
<dbReference type="EMBL" id="FN649751">
    <property type="protein sequence ID" value="CBJ27371.1"/>
    <property type="molecule type" value="Genomic_DNA"/>
</dbReference>
<organism evidence="2 3">
    <name type="scientific">Ectocarpus siliculosus</name>
    <name type="common">Brown alga</name>
    <name type="synonym">Conferva siliculosa</name>
    <dbReference type="NCBI Taxonomy" id="2880"/>
    <lineage>
        <taxon>Eukaryota</taxon>
        <taxon>Sar</taxon>
        <taxon>Stramenopiles</taxon>
        <taxon>Ochrophyta</taxon>
        <taxon>PX clade</taxon>
        <taxon>Phaeophyceae</taxon>
        <taxon>Ectocarpales</taxon>
        <taxon>Ectocarpaceae</taxon>
        <taxon>Ectocarpus</taxon>
    </lineage>
</organism>
<dbReference type="Proteomes" id="UP000002630">
    <property type="component" value="Linkage Group LG26"/>
</dbReference>
<protein>
    <recommendedName>
        <fullName evidence="4">Tetraspanin family protein</fullName>
    </recommendedName>
</protein>
<dbReference type="AlphaFoldDB" id="D7G5S4"/>
<keyword evidence="1" id="KW-0472">Membrane</keyword>
<feature type="transmembrane region" description="Helical" evidence="1">
    <location>
        <begin position="68"/>
        <end position="91"/>
    </location>
</feature>
<evidence type="ECO:0000256" key="1">
    <source>
        <dbReference type="SAM" id="Phobius"/>
    </source>
</evidence>
<proteinExistence type="predicted"/>
<feature type="transmembrane region" description="Helical" evidence="1">
    <location>
        <begin position="7"/>
        <end position="26"/>
    </location>
</feature>
<gene>
    <name evidence="2" type="ORF">Esi_0067_0061</name>
</gene>
<accession>D7G5S4</accession>
<keyword evidence="1" id="KW-0812">Transmembrane</keyword>
<sequence length="189" mass="20723">MQSMINYLLVFPVVGAIVMGYVQSLHRPMLEVLGLVDLHYVVGALLLVVAVMGVLAGHLRHHLLLQVYMAGLGAVLMLYLVLITLGLVSWARLADGFDPDDPEGLVRIACEVGVHGCCCCRYTPELDFSLYTVPGCPEWSDPKELAQVAIVFVKLGLLTSVMSVVFVLCGLWASVMFHNNLKGYQVDYI</sequence>
<dbReference type="InParanoid" id="D7G5S4"/>
<feature type="transmembrane region" description="Helical" evidence="1">
    <location>
        <begin position="148"/>
        <end position="173"/>
    </location>
</feature>